<protein>
    <submittedName>
        <fullName evidence="1">11107_t:CDS:1</fullName>
    </submittedName>
</protein>
<dbReference type="PANTHER" id="PTHR45011:SF1">
    <property type="entry name" value="DAP3-BINDING CELL DEATH ENHANCER 1"/>
    <property type="match status" value="1"/>
</dbReference>
<reference evidence="1" key="1">
    <citation type="submission" date="2021-06" db="EMBL/GenBank/DDBJ databases">
        <authorList>
            <person name="Kallberg Y."/>
            <person name="Tangrot J."/>
            <person name="Rosling A."/>
        </authorList>
    </citation>
    <scope>NUCLEOTIDE SEQUENCE</scope>
    <source>
        <strain evidence="1">MT106</strain>
    </source>
</reference>
<dbReference type="PANTHER" id="PTHR45011">
    <property type="entry name" value="DAP3-BINDING CELL DEATH ENHANCER 1"/>
    <property type="match status" value="1"/>
</dbReference>
<name>A0A9N9CNN5_9GLOM</name>
<keyword evidence="2" id="KW-1185">Reference proteome</keyword>
<dbReference type="SMART" id="SM00671">
    <property type="entry name" value="SEL1"/>
    <property type="match status" value="3"/>
</dbReference>
<dbReference type="AlphaFoldDB" id="A0A9N9CNN5"/>
<dbReference type="InterPro" id="IPR052748">
    <property type="entry name" value="ISR_Activator"/>
</dbReference>
<dbReference type="Proteomes" id="UP000789831">
    <property type="component" value="Unassembled WGS sequence"/>
</dbReference>
<comment type="caution">
    <text evidence="1">The sequence shown here is derived from an EMBL/GenBank/DDBJ whole genome shotgun (WGS) entry which is preliminary data.</text>
</comment>
<proteinExistence type="predicted"/>
<evidence type="ECO:0000313" key="1">
    <source>
        <dbReference type="EMBL" id="CAG8608524.1"/>
    </source>
</evidence>
<evidence type="ECO:0000313" key="2">
    <source>
        <dbReference type="Proteomes" id="UP000789831"/>
    </source>
</evidence>
<organism evidence="1 2">
    <name type="scientific">Ambispora gerdemannii</name>
    <dbReference type="NCBI Taxonomy" id="144530"/>
    <lineage>
        <taxon>Eukaryota</taxon>
        <taxon>Fungi</taxon>
        <taxon>Fungi incertae sedis</taxon>
        <taxon>Mucoromycota</taxon>
        <taxon>Glomeromycotina</taxon>
        <taxon>Glomeromycetes</taxon>
        <taxon>Archaeosporales</taxon>
        <taxon>Ambisporaceae</taxon>
        <taxon>Ambispora</taxon>
    </lineage>
</organism>
<sequence>MEIGDTYKVNKKILNYEKAVKVFFTDIEKGDLYDNTEYVIKFLKTTGSEESEMIEYLSKHRNSQTQVILGAIYLKVDEARNAFQEFEKAALMNNPHGQYFLGHCYEIGIGTYENDETAVYWKRKAANQGIPAAFESGYNSASFELAITHHEGSGTFHDIHEAIYWYRKSIKAGELDAYDYLENLFTQIYW</sequence>
<dbReference type="InterPro" id="IPR006597">
    <property type="entry name" value="Sel1-like"/>
</dbReference>
<dbReference type="SUPFAM" id="SSF81901">
    <property type="entry name" value="HCP-like"/>
    <property type="match status" value="1"/>
</dbReference>
<dbReference type="Pfam" id="PF08238">
    <property type="entry name" value="Sel1"/>
    <property type="match status" value="2"/>
</dbReference>
<gene>
    <name evidence="1" type="ORF">AGERDE_LOCUS9470</name>
</gene>
<dbReference type="InterPro" id="IPR011990">
    <property type="entry name" value="TPR-like_helical_dom_sf"/>
</dbReference>
<dbReference type="Gene3D" id="1.25.40.10">
    <property type="entry name" value="Tetratricopeptide repeat domain"/>
    <property type="match status" value="1"/>
</dbReference>
<accession>A0A9N9CNN5</accession>
<dbReference type="EMBL" id="CAJVPL010002371">
    <property type="protein sequence ID" value="CAG8608524.1"/>
    <property type="molecule type" value="Genomic_DNA"/>
</dbReference>
<dbReference type="OrthoDB" id="2384430at2759"/>